<dbReference type="PROSITE" id="PS50122">
    <property type="entry name" value="CHEB"/>
    <property type="match status" value="1"/>
</dbReference>
<comment type="similarity">
    <text evidence="6">Belongs to the CheB family.</text>
</comment>
<evidence type="ECO:0000256" key="6">
    <source>
        <dbReference type="HAMAP-Rule" id="MF_00099"/>
    </source>
</evidence>
<organism evidence="12 13">
    <name type="scientific">Curvibacter cyanobacteriorum</name>
    <dbReference type="NCBI Taxonomy" id="3026422"/>
    <lineage>
        <taxon>Bacteria</taxon>
        <taxon>Pseudomonadati</taxon>
        <taxon>Pseudomonadota</taxon>
        <taxon>Betaproteobacteria</taxon>
        <taxon>Burkholderiales</taxon>
        <taxon>Comamonadaceae</taxon>
        <taxon>Curvibacter</taxon>
    </lineage>
</organism>
<keyword evidence="2 6" id="KW-0145">Chemotaxis</keyword>
<evidence type="ECO:0000256" key="5">
    <source>
        <dbReference type="ARBA" id="ARBA00048267"/>
    </source>
</evidence>
<name>A0ABT5MTN1_9BURK</name>
<evidence type="ECO:0000259" key="11">
    <source>
        <dbReference type="PROSITE" id="PS50122"/>
    </source>
</evidence>
<dbReference type="CDD" id="cd17541">
    <property type="entry name" value="REC_CheB-like"/>
    <property type="match status" value="1"/>
</dbReference>
<evidence type="ECO:0000256" key="4">
    <source>
        <dbReference type="ARBA" id="ARBA00022801"/>
    </source>
</evidence>
<dbReference type="CDD" id="cd16432">
    <property type="entry name" value="CheB_Rec"/>
    <property type="match status" value="1"/>
</dbReference>
<evidence type="ECO:0000256" key="1">
    <source>
        <dbReference type="ARBA" id="ARBA00022490"/>
    </source>
</evidence>
<gene>
    <name evidence="6" type="primary">cheB</name>
    <name evidence="12" type="ORF">PSQ40_02300</name>
</gene>
<dbReference type="InterPro" id="IPR011006">
    <property type="entry name" value="CheY-like_superfamily"/>
</dbReference>
<comment type="PTM">
    <text evidence="6">Phosphorylated by CheA. Phosphorylation of the N-terminal regulatory domain activates the methylesterase activity.</text>
</comment>
<keyword evidence="3 6" id="KW-0597">Phosphoprotein</keyword>
<dbReference type="Proteomes" id="UP001528673">
    <property type="component" value="Unassembled WGS sequence"/>
</dbReference>
<feature type="active site" evidence="6 7">
    <location>
        <position position="218"/>
    </location>
</feature>
<feature type="compositionally biased region" description="Low complexity" evidence="9">
    <location>
        <begin position="160"/>
        <end position="170"/>
    </location>
</feature>
<dbReference type="Pfam" id="PF01339">
    <property type="entry name" value="CheB_methylest"/>
    <property type="match status" value="1"/>
</dbReference>
<feature type="active site" evidence="6 7">
    <location>
        <position position="314"/>
    </location>
</feature>
<dbReference type="RefSeq" id="WP_273948436.1">
    <property type="nucleotide sequence ID" value="NZ_JAQSIP010000001.1"/>
</dbReference>
<dbReference type="NCBIfam" id="NF009206">
    <property type="entry name" value="PRK12555.1"/>
    <property type="match status" value="1"/>
</dbReference>
<accession>A0ABT5MTN1</accession>
<dbReference type="EMBL" id="JAQSIP010000001">
    <property type="protein sequence ID" value="MDD0837394.1"/>
    <property type="molecule type" value="Genomic_DNA"/>
</dbReference>
<dbReference type="SUPFAM" id="SSF52738">
    <property type="entry name" value="Methylesterase CheB, C-terminal domain"/>
    <property type="match status" value="1"/>
</dbReference>
<dbReference type="PANTHER" id="PTHR42872">
    <property type="entry name" value="PROTEIN-GLUTAMATE METHYLESTERASE/PROTEIN-GLUTAMINE GLUTAMINASE"/>
    <property type="match status" value="1"/>
</dbReference>
<evidence type="ECO:0000256" key="8">
    <source>
        <dbReference type="PROSITE-ProRule" id="PRU00169"/>
    </source>
</evidence>
<dbReference type="Gene3D" id="3.40.50.180">
    <property type="entry name" value="Methylesterase CheB, C-terminal domain"/>
    <property type="match status" value="1"/>
</dbReference>
<comment type="catalytic activity">
    <reaction evidence="6">
        <text>L-glutaminyl-[protein] + H2O = L-glutamyl-[protein] + NH4(+)</text>
        <dbReference type="Rhea" id="RHEA:16441"/>
        <dbReference type="Rhea" id="RHEA-COMP:10207"/>
        <dbReference type="Rhea" id="RHEA-COMP:10208"/>
        <dbReference type="ChEBI" id="CHEBI:15377"/>
        <dbReference type="ChEBI" id="CHEBI:28938"/>
        <dbReference type="ChEBI" id="CHEBI:29973"/>
        <dbReference type="ChEBI" id="CHEBI:30011"/>
        <dbReference type="EC" id="3.5.1.44"/>
    </reaction>
</comment>
<comment type="subcellular location">
    <subcellularLocation>
        <location evidence="6">Cytoplasm</location>
    </subcellularLocation>
</comment>
<dbReference type="EC" id="3.1.1.61" evidence="6"/>
<dbReference type="HAMAP" id="MF_00099">
    <property type="entry name" value="CheB_chemtxs"/>
    <property type="match status" value="1"/>
</dbReference>
<protein>
    <recommendedName>
        <fullName evidence="6">Protein-glutamate methylesterase/protein-glutamine glutaminase</fullName>
        <ecNumber evidence="6">3.1.1.61</ecNumber>
        <ecNumber evidence="6">3.5.1.44</ecNumber>
    </recommendedName>
</protein>
<keyword evidence="4 6" id="KW-0378">Hydrolase</keyword>
<evidence type="ECO:0000256" key="7">
    <source>
        <dbReference type="PROSITE-ProRule" id="PRU00050"/>
    </source>
</evidence>
<evidence type="ECO:0000313" key="12">
    <source>
        <dbReference type="EMBL" id="MDD0837394.1"/>
    </source>
</evidence>
<dbReference type="Pfam" id="PF00072">
    <property type="entry name" value="Response_reg"/>
    <property type="match status" value="1"/>
</dbReference>
<feature type="region of interest" description="Disordered" evidence="9">
    <location>
        <begin position="135"/>
        <end position="170"/>
    </location>
</feature>
<sequence length="372" mass="39152">MPAIKVFLVDDSAVMRQTVAYLLKDSPEVELLGSAPNPLIAMRSLQQQRPDVLLLDIEMPGMDGLTFLRQVMATDPIPTVICSSLSTQGSKVALDALAAGAVSVVAKPKLGLKQFLEESRLELITALKAAARARPRLRVQSTPMQRPSAATAPGSGGAAPGHPAPTAAPQRAPATLGLHAFAVNKPVVIGSSTGGTQALEQILTALPPDAPGIAITQHMPEKFTAMYADRMNQACAVQVREARDGDRLERGLVLIAPGGRHLHLRKAGGQYYAVVSDGPPVNRHRPSVDVLFKSTAECAGRDALAIILTGMGDDGARGMKLMHDGGARTIAQNEATCVVFGMPNEAIKLGGVDEILPLDQVARAILQFDARG</sequence>
<feature type="active site" evidence="6 7">
    <location>
        <position position="192"/>
    </location>
</feature>
<dbReference type="SUPFAM" id="SSF52172">
    <property type="entry name" value="CheY-like"/>
    <property type="match status" value="1"/>
</dbReference>
<dbReference type="InterPro" id="IPR001789">
    <property type="entry name" value="Sig_transdc_resp-reg_receiver"/>
</dbReference>
<evidence type="ECO:0000256" key="2">
    <source>
        <dbReference type="ARBA" id="ARBA00022500"/>
    </source>
</evidence>
<dbReference type="PROSITE" id="PS50110">
    <property type="entry name" value="RESPONSE_REGULATORY"/>
    <property type="match status" value="1"/>
</dbReference>
<reference evidence="12 13" key="1">
    <citation type="submission" date="2023-02" db="EMBL/GenBank/DDBJ databases">
        <title>Bacterial whole genomic sequence of Curvibacter sp. HBC61.</title>
        <authorList>
            <person name="Le V."/>
            <person name="Ko S.-R."/>
            <person name="Ahn C.-Y."/>
            <person name="Oh H.-M."/>
        </authorList>
    </citation>
    <scope>NUCLEOTIDE SEQUENCE [LARGE SCALE GENOMIC DNA]</scope>
    <source>
        <strain evidence="12 13">HBC61</strain>
    </source>
</reference>
<evidence type="ECO:0000259" key="10">
    <source>
        <dbReference type="PROSITE" id="PS50110"/>
    </source>
</evidence>
<dbReference type="InterPro" id="IPR035909">
    <property type="entry name" value="CheB_C"/>
</dbReference>
<evidence type="ECO:0000256" key="3">
    <source>
        <dbReference type="ARBA" id="ARBA00022553"/>
    </source>
</evidence>
<feature type="domain" description="CheB-type methylesterase" evidence="11">
    <location>
        <begin position="180"/>
        <end position="372"/>
    </location>
</feature>
<keyword evidence="1 6" id="KW-0963">Cytoplasm</keyword>
<dbReference type="InterPro" id="IPR008248">
    <property type="entry name" value="CheB-like"/>
</dbReference>
<evidence type="ECO:0000256" key="9">
    <source>
        <dbReference type="SAM" id="MobiDB-lite"/>
    </source>
</evidence>
<comment type="domain">
    <text evidence="6">Contains a C-terminal catalytic domain, and an N-terminal region which modulates catalytic activity.</text>
</comment>
<dbReference type="SMART" id="SM00448">
    <property type="entry name" value="REC"/>
    <property type="match status" value="1"/>
</dbReference>
<dbReference type="PIRSF" id="PIRSF000876">
    <property type="entry name" value="RR_chemtxs_CheB"/>
    <property type="match status" value="1"/>
</dbReference>
<dbReference type="EC" id="3.5.1.44" evidence="6"/>
<dbReference type="Gene3D" id="3.40.50.2300">
    <property type="match status" value="1"/>
</dbReference>
<feature type="modified residue" description="4-aspartylphosphate" evidence="6 8">
    <location>
        <position position="56"/>
    </location>
</feature>
<comment type="catalytic activity">
    <reaction evidence="5 6">
        <text>[protein]-L-glutamate 5-O-methyl ester + H2O = L-glutamyl-[protein] + methanol + H(+)</text>
        <dbReference type="Rhea" id="RHEA:23236"/>
        <dbReference type="Rhea" id="RHEA-COMP:10208"/>
        <dbReference type="Rhea" id="RHEA-COMP:10311"/>
        <dbReference type="ChEBI" id="CHEBI:15377"/>
        <dbReference type="ChEBI" id="CHEBI:15378"/>
        <dbReference type="ChEBI" id="CHEBI:17790"/>
        <dbReference type="ChEBI" id="CHEBI:29973"/>
        <dbReference type="ChEBI" id="CHEBI:82795"/>
        <dbReference type="EC" id="3.1.1.61"/>
    </reaction>
</comment>
<comment type="function">
    <text evidence="6">Involved in chemotaxis. Part of a chemotaxis signal transduction system that modulates chemotaxis in response to various stimuli. Catalyzes the demethylation of specific methylglutamate residues introduced into the chemoreceptors (methyl-accepting chemotaxis proteins or MCP) by CheR. Also mediates the irreversible deamidation of specific glutamine residues to glutamic acid.</text>
</comment>
<evidence type="ECO:0000313" key="13">
    <source>
        <dbReference type="Proteomes" id="UP001528673"/>
    </source>
</evidence>
<comment type="caution">
    <text evidence="12">The sequence shown here is derived from an EMBL/GenBank/DDBJ whole genome shotgun (WGS) entry which is preliminary data.</text>
</comment>
<dbReference type="InterPro" id="IPR000673">
    <property type="entry name" value="Sig_transdc_resp-reg_Me-estase"/>
</dbReference>
<proteinExistence type="inferred from homology"/>
<feature type="domain" description="Response regulatory" evidence="10">
    <location>
        <begin position="5"/>
        <end position="122"/>
    </location>
</feature>
<keyword evidence="13" id="KW-1185">Reference proteome</keyword>
<dbReference type="NCBIfam" id="NF001965">
    <property type="entry name" value="PRK00742.1"/>
    <property type="match status" value="1"/>
</dbReference>
<dbReference type="PANTHER" id="PTHR42872:SF6">
    <property type="entry name" value="PROTEIN-GLUTAMATE METHYLESTERASE_PROTEIN-GLUTAMINE GLUTAMINASE"/>
    <property type="match status" value="1"/>
</dbReference>